<dbReference type="Proteomes" id="UP000308600">
    <property type="component" value="Unassembled WGS sequence"/>
</dbReference>
<accession>A0ACD3AQ61</accession>
<reference evidence="1 2" key="1">
    <citation type="journal article" date="2019" name="Nat. Ecol. Evol.">
        <title>Megaphylogeny resolves global patterns of mushroom evolution.</title>
        <authorList>
            <person name="Varga T."/>
            <person name="Krizsan K."/>
            <person name="Foldi C."/>
            <person name="Dima B."/>
            <person name="Sanchez-Garcia M."/>
            <person name="Sanchez-Ramirez S."/>
            <person name="Szollosi G.J."/>
            <person name="Szarkandi J.G."/>
            <person name="Papp V."/>
            <person name="Albert L."/>
            <person name="Andreopoulos W."/>
            <person name="Angelini C."/>
            <person name="Antonin V."/>
            <person name="Barry K.W."/>
            <person name="Bougher N.L."/>
            <person name="Buchanan P."/>
            <person name="Buyck B."/>
            <person name="Bense V."/>
            <person name="Catcheside P."/>
            <person name="Chovatia M."/>
            <person name="Cooper J."/>
            <person name="Damon W."/>
            <person name="Desjardin D."/>
            <person name="Finy P."/>
            <person name="Geml J."/>
            <person name="Haridas S."/>
            <person name="Hughes K."/>
            <person name="Justo A."/>
            <person name="Karasinski D."/>
            <person name="Kautmanova I."/>
            <person name="Kiss B."/>
            <person name="Kocsube S."/>
            <person name="Kotiranta H."/>
            <person name="LaButti K.M."/>
            <person name="Lechner B.E."/>
            <person name="Liimatainen K."/>
            <person name="Lipzen A."/>
            <person name="Lukacs Z."/>
            <person name="Mihaltcheva S."/>
            <person name="Morgado L.N."/>
            <person name="Niskanen T."/>
            <person name="Noordeloos M.E."/>
            <person name="Ohm R.A."/>
            <person name="Ortiz-Santana B."/>
            <person name="Ovrebo C."/>
            <person name="Racz N."/>
            <person name="Riley R."/>
            <person name="Savchenko A."/>
            <person name="Shiryaev A."/>
            <person name="Soop K."/>
            <person name="Spirin V."/>
            <person name="Szebenyi C."/>
            <person name="Tomsovsky M."/>
            <person name="Tulloss R.E."/>
            <person name="Uehling J."/>
            <person name="Grigoriev I.V."/>
            <person name="Vagvolgyi C."/>
            <person name="Papp T."/>
            <person name="Martin F.M."/>
            <person name="Miettinen O."/>
            <person name="Hibbett D.S."/>
            <person name="Nagy L.G."/>
        </authorList>
    </citation>
    <scope>NUCLEOTIDE SEQUENCE [LARGE SCALE GENOMIC DNA]</scope>
    <source>
        <strain evidence="1 2">NL-1719</strain>
    </source>
</reference>
<protein>
    <submittedName>
        <fullName evidence="1">Uncharacterized protein</fullName>
    </submittedName>
</protein>
<organism evidence="1 2">
    <name type="scientific">Pluteus cervinus</name>
    <dbReference type="NCBI Taxonomy" id="181527"/>
    <lineage>
        <taxon>Eukaryota</taxon>
        <taxon>Fungi</taxon>
        <taxon>Dikarya</taxon>
        <taxon>Basidiomycota</taxon>
        <taxon>Agaricomycotina</taxon>
        <taxon>Agaricomycetes</taxon>
        <taxon>Agaricomycetidae</taxon>
        <taxon>Agaricales</taxon>
        <taxon>Pluteineae</taxon>
        <taxon>Pluteaceae</taxon>
        <taxon>Pluteus</taxon>
    </lineage>
</organism>
<evidence type="ECO:0000313" key="1">
    <source>
        <dbReference type="EMBL" id="TFK67767.1"/>
    </source>
</evidence>
<keyword evidence="2" id="KW-1185">Reference proteome</keyword>
<name>A0ACD3AQ61_9AGAR</name>
<sequence length="232" mass="25798">MVITQPVKPVKGEKVFWNAFAKCPVALVHLHFDELRSPSPSACLQLGGSLSPYGVARGTKKWRNSYDPLECCTLTLDSDLSSGGTGRVHTARLEVMTAVGITHSRDVIVKSAVDPYRRQRIRREYKKFPMSFRGREPADSTNKGMVLNVTPAERSSCLNTIRDIHQAGIAHLDLRAENIMVGHDGLPVIIDFEGSSVGAEEWVMDKEIEFLQELLDGKIKGQFPIQLNPNKE</sequence>
<dbReference type="EMBL" id="ML208367">
    <property type="protein sequence ID" value="TFK67767.1"/>
    <property type="molecule type" value="Genomic_DNA"/>
</dbReference>
<gene>
    <name evidence="1" type="ORF">BDN72DRAFT_898673</name>
</gene>
<evidence type="ECO:0000313" key="2">
    <source>
        <dbReference type="Proteomes" id="UP000308600"/>
    </source>
</evidence>
<proteinExistence type="predicted"/>